<evidence type="ECO:0000313" key="1">
    <source>
        <dbReference type="EMBL" id="WLQ58792.1"/>
    </source>
</evidence>
<organism evidence="1 2">
    <name type="scientific">Streptomyces poriferorum</name>
    <dbReference type="NCBI Taxonomy" id="2798799"/>
    <lineage>
        <taxon>Bacteria</taxon>
        <taxon>Bacillati</taxon>
        <taxon>Actinomycetota</taxon>
        <taxon>Actinomycetes</taxon>
        <taxon>Kitasatosporales</taxon>
        <taxon>Streptomycetaceae</taxon>
        <taxon>Streptomyces</taxon>
    </lineage>
</organism>
<protein>
    <submittedName>
        <fullName evidence="1">Uncharacterized protein</fullName>
    </submittedName>
</protein>
<reference evidence="1 2" key="1">
    <citation type="submission" date="2023-03" db="EMBL/GenBank/DDBJ databases">
        <title>Isolation and description of six Streptomyces strains from soil environments, able to metabolize different microbial glucans.</title>
        <authorList>
            <person name="Widen T."/>
            <person name="Larsbrink J."/>
        </authorList>
    </citation>
    <scope>NUCLEOTIDE SEQUENCE [LARGE SCALE GENOMIC DNA]</scope>
    <source>
        <strain evidence="1 2">Alt2</strain>
    </source>
</reference>
<evidence type="ECO:0000313" key="2">
    <source>
        <dbReference type="Proteomes" id="UP001235744"/>
    </source>
</evidence>
<accession>A0ABY9ITP2</accession>
<dbReference type="EMBL" id="CP120988">
    <property type="protein sequence ID" value="WLQ58792.1"/>
    <property type="molecule type" value="Genomic_DNA"/>
</dbReference>
<proteinExistence type="predicted"/>
<keyword evidence="2" id="KW-1185">Reference proteome</keyword>
<dbReference type="RefSeq" id="WP_306070210.1">
    <property type="nucleotide sequence ID" value="NZ_CP120988.1"/>
</dbReference>
<dbReference type="Proteomes" id="UP001235744">
    <property type="component" value="Chromosome"/>
</dbReference>
<gene>
    <name evidence="1" type="ORF">P8A19_26670</name>
</gene>
<name>A0ABY9ITP2_9ACTN</name>
<sequence>MCDERLKEFSRQRLGGRPVPEDVRLLATAQWEGHGHPFEQFGITVLEPSAPHPLTDFSYLSDKERADPDIMANCAASEQMATYLKAVAQDEDGSFYGYWLHPQQRLDRQPPPVVKVDSELTYWELGGRTFSEACLYDIAFDDDELFAEVAAALGKLHVSVSAGSREGLDELPADPAPEDVHRRLYYAERERLGLPAES</sequence>